<reference evidence="2" key="2">
    <citation type="submission" date="2022-06" db="UniProtKB">
        <authorList>
            <consortium name="EnsemblMetazoa"/>
        </authorList>
    </citation>
    <scope>IDENTIFICATION</scope>
    <source>
        <strain evidence="2">DF5081</strain>
    </source>
</reference>
<dbReference type="AlphaFoldDB" id="A0A8R1EBJ6"/>
<keyword evidence="3" id="KW-1185">Reference proteome</keyword>
<evidence type="ECO:0000313" key="2">
    <source>
        <dbReference type="EnsemblMetazoa" id="CJA31429.1"/>
    </source>
</evidence>
<sequence>MTWLICIELLNLLGGCFGDQIQDLLTTAHFPLVYRLLIHGMQCLLGFGLLDNGEMKVLDFVLLAIEQ</sequence>
<evidence type="ECO:0000256" key="1">
    <source>
        <dbReference type="SAM" id="SignalP"/>
    </source>
</evidence>
<protein>
    <submittedName>
        <fullName evidence="2">Uncharacterized protein</fullName>
    </submittedName>
</protein>
<dbReference type="Proteomes" id="UP000005237">
    <property type="component" value="Unassembled WGS sequence"/>
</dbReference>
<proteinExistence type="predicted"/>
<keyword evidence="1" id="KW-0732">Signal</keyword>
<name>A0A8R1EBJ6_CAEJA</name>
<feature type="chain" id="PRO_5035725423" evidence="1">
    <location>
        <begin position="19"/>
        <end position="67"/>
    </location>
</feature>
<dbReference type="EnsemblMetazoa" id="CJA31429.1">
    <property type="protein sequence ID" value="CJA31429.1"/>
    <property type="gene ID" value="WBGene00207276"/>
</dbReference>
<reference evidence="3" key="1">
    <citation type="submission" date="2010-08" db="EMBL/GenBank/DDBJ databases">
        <authorList>
            <consortium name="Caenorhabditis japonica Sequencing Consortium"/>
            <person name="Wilson R.K."/>
        </authorList>
    </citation>
    <scope>NUCLEOTIDE SEQUENCE [LARGE SCALE GENOMIC DNA]</scope>
    <source>
        <strain evidence="3">DF5081</strain>
    </source>
</reference>
<evidence type="ECO:0000313" key="3">
    <source>
        <dbReference type="Proteomes" id="UP000005237"/>
    </source>
</evidence>
<organism evidence="2 3">
    <name type="scientific">Caenorhabditis japonica</name>
    <dbReference type="NCBI Taxonomy" id="281687"/>
    <lineage>
        <taxon>Eukaryota</taxon>
        <taxon>Metazoa</taxon>
        <taxon>Ecdysozoa</taxon>
        <taxon>Nematoda</taxon>
        <taxon>Chromadorea</taxon>
        <taxon>Rhabditida</taxon>
        <taxon>Rhabditina</taxon>
        <taxon>Rhabditomorpha</taxon>
        <taxon>Rhabditoidea</taxon>
        <taxon>Rhabditidae</taxon>
        <taxon>Peloderinae</taxon>
        <taxon>Caenorhabditis</taxon>
    </lineage>
</organism>
<feature type="signal peptide" evidence="1">
    <location>
        <begin position="1"/>
        <end position="18"/>
    </location>
</feature>
<accession>A0A8R1EBJ6</accession>